<gene>
    <name evidence="3" type="ORF">GCM10007384_14890</name>
</gene>
<organism evidence="3 4">
    <name type="scientific">Aquimarina muelleri</name>
    <dbReference type="NCBI Taxonomy" id="279356"/>
    <lineage>
        <taxon>Bacteria</taxon>
        <taxon>Pseudomonadati</taxon>
        <taxon>Bacteroidota</taxon>
        <taxon>Flavobacteriia</taxon>
        <taxon>Flavobacteriales</taxon>
        <taxon>Flavobacteriaceae</taxon>
        <taxon>Aquimarina</taxon>
    </lineage>
</organism>
<evidence type="ECO:0000313" key="3">
    <source>
        <dbReference type="EMBL" id="GGX14354.1"/>
    </source>
</evidence>
<feature type="signal peptide" evidence="2">
    <location>
        <begin position="1"/>
        <end position="23"/>
    </location>
</feature>
<accession>A0A918JWM0</accession>
<proteinExistence type="predicted"/>
<comment type="caution">
    <text evidence="3">The sequence shown here is derived from an EMBL/GenBank/DDBJ whole genome shotgun (WGS) entry which is preliminary data.</text>
</comment>
<evidence type="ECO:0000256" key="1">
    <source>
        <dbReference type="SAM" id="MobiDB-lite"/>
    </source>
</evidence>
<keyword evidence="4" id="KW-1185">Reference proteome</keyword>
<dbReference type="RefSeq" id="WP_155837813.1">
    <property type="nucleotide sequence ID" value="NZ_BMWS01000008.1"/>
</dbReference>
<evidence type="ECO:0000313" key="4">
    <source>
        <dbReference type="Proteomes" id="UP000601108"/>
    </source>
</evidence>
<reference evidence="3 4" key="1">
    <citation type="journal article" date="2014" name="Int. J. Syst. Evol. Microbiol.">
        <title>Complete genome sequence of Corynebacterium casei LMG S-19264T (=DSM 44701T), isolated from a smear-ripened cheese.</title>
        <authorList>
            <consortium name="US DOE Joint Genome Institute (JGI-PGF)"/>
            <person name="Walter F."/>
            <person name="Albersmeier A."/>
            <person name="Kalinowski J."/>
            <person name="Ruckert C."/>
        </authorList>
    </citation>
    <scope>NUCLEOTIDE SEQUENCE [LARGE SCALE GENOMIC DNA]</scope>
    <source>
        <strain evidence="3 4">KCTC 12285</strain>
    </source>
</reference>
<name>A0A918JWM0_9FLAO</name>
<feature type="region of interest" description="Disordered" evidence="1">
    <location>
        <begin position="127"/>
        <end position="146"/>
    </location>
</feature>
<evidence type="ECO:0000256" key="2">
    <source>
        <dbReference type="SAM" id="SignalP"/>
    </source>
</evidence>
<dbReference type="AlphaFoldDB" id="A0A918JWM0"/>
<keyword evidence="2" id="KW-0732">Signal</keyword>
<feature type="compositionally biased region" description="Basic and acidic residues" evidence="1">
    <location>
        <begin position="137"/>
        <end position="146"/>
    </location>
</feature>
<protein>
    <recommendedName>
        <fullName evidence="5">Lipoprotein</fullName>
    </recommendedName>
</protein>
<dbReference type="PROSITE" id="PS51257">
    <property type="entry name" value="PROKAR_LIPOPROTEIN"/>
    <property type="match status" value="1"/>
</dbReference>
<dbReference type="Proteomes" id="UP000601108">
    <property type="component" value="Unassembled WGS sequence"/>
</dbReference>
<sequence>MKNRTIYLLLFMFATLATSCSNDDDTQSTIENLKNVTDCEITIEPTTSLSICVDGTDVALPDEIIKFVTTFYSRNDIPINTEFSWTVESGNMEILNVENSIDGLIAKSIATIKFNSDYSGNGIIKGAAKNNNGNGSDTHRIELETK</sequence>
<feature type="chain" id="PRO_5037755781" description="Lipoprotein" evidence="2">
    <location>
        <begin position="24"/>
        <end position="146"/>
    </location>
</feature>
<dbReference type="EMBL" id="BMWS01000008">
    <property type="protein sequence ID" value="GGX14354.1"/>
    <property type="molecule type" value="Genomic_DNA"/>
</dbReference>
<evidence type="ECO:0008006" key="5">
    <source>
        <dbReference type="Google" id="ProtNLM"/>
    </source>
</evidence>